<dbReference type="InterPro" id="IPR008454">
    <property type="entry name" value="Collagen-bd_Cna-like_B-typ_dom"/>
</dbReference>
<evidence type="ECO:0000256" key="4">
    <source>
        <dbReference type="ARBA" id="ARBA00023088"/>
    </source>
</evidence>
<sequence>MKDITTALMQQFRREHKTARRYMALLLALALLTSLFVNWQLHSVGIAQTADYQCGEIEHQHTAECYEKVLVCGYEEGEPEDWNATKPDDSAFPDADYGVEQSEADIAAHSAEPEPEYIFVPHQHTDDCYQEVKTLTCYEEEHVHTDDCFDPEDGSLICDLFEHTHDDSCYSIEYELVCGLEEGELVEEPNPDYVPVDEEASAVFDDAVALQPVVDDSSLDTPVHHHTDACYEEVLVCGLPEHHHTVNCLSDPLADVEDEETWSAKTNVVLTGAWADDLTAVAKSQLGYQQSERNFQLDDEDQTTVRHYTRYGAWYGNAYGAWDVMFLSYCLNYADVPQTMVPQRAGVQALRSDLRGSEWLKAAAEVELVPGDIVFYNSITTETVAVEEDVPQIMDDSADADIALLSLEPAAAEPQTEERTVSTETVGIVSDVDADTGTLTVISGDVDGKVAEVSLRADEITDVIDLAAAHKAQEEGEREEPDGVEPAGDEETSLVIWATGPVSQVSPYAVALLSDEAADDASTAAETVQSLDRHITSVTFQKEIGTGSNTQWTDIPEGETVKDGDTIQLVVEFNLPYGTFPSGSGTMTYQLPGGLKLDKKIETDWIIDAATGKSMGTYSIDTNGLVTMNFTGIGSGAAFDGKLTFKAKADLATAPDGKISFGNNMELQVTKKDPDLSIKKELADYEGKGVSWWSNETSGYYAYWKVTVSSENGSGGPVKISDKITGFPAKHNTTDIPIKLIKQDANNTQTELSVGTEPYQYTVSGDGSELSFAALPELKEGEKYILYYATKAASKELKDACKNNTSSIMYNEAKAETDKVKAVSSGRKQITYNCNIIKKEGKLNADGLIEWTVVVRAPLDGSTDFLKDYTFQDVLPGNITLSGDINVQIEGAQTTYVTMKPEDMKGGVKLSTLDDNAKTAYRFTITYKTTVPTGTNSVENTASVDGIKASDKVTFDQGIWTLTKTHSRTDNNNIAYWDLSAVNVTGADHFELTDTIGNTTDSSGTVLQNKHYAIASELQEAIEKGLTLILTDNRTLNYQQAKDYLTITYLDASNNKVEASDKNTPVLSFTIAVKKAENGGSIAVRQMVLNDVPTHEVRSDKPGNADWTFTNNAKITQDGSTKASDSAEDVYRSSVFEKSVAIDGKRQDYITGDTTVNYDDVKDQKLLYRIRLVTTGTETGNIVITDTMPTGTELTVNGDKLRLYVDNEQCSWNPAERWHVTYDETNKKLTVEVYGCNDGKQHVIELLYEVSFKNDSRWKDLLTSDVVYTNKAEWDGKPAAIKTTVHKNIAPLIKTGKQLKDKNGNWTNNVTYTVIINPAAQKLGTTGTLKLRDEAKIIRGNSFYGHNVRLYYYEHDKYEHDKDVSSLTQVKEGLYHIDAPEPDYWLCMTVPDGVALLLQYDIEFDPGSYTDPKLSNTVQLEGVAQGTAEDVNFKTNESSVQITRGQLVIHKMDAETSKFLPDAEFTIDSYNKNLGEFEKFMSGTTGANGELTFSITSAEQTLSPNVLYRLTETKAPDNYILDSTPKYLFFYEKGADPKEAFKTALGDTPITDHDKTVTVDDVTFGCSTNTTQLTVRNTYNQLTVKKYWLSAVDGRPLAEADIPVKSIQVELYRYTEGETAQDAVLMDTQYLNKDNGWSFTWFGENQIPAADEEGHRYYYLVKEVTNGNWVAEITNNSGIQTGKIFITNKVYSGYVLPSTGGMGTVPFAAVGGMLTVGAALLLAKRKKHEEKGE</sequence>
<gene>
    <name evidence="9" type="ORF">RX402_06835</name>
</gene>
<keyword evidence="4" id="KW-0572">Peptidoglycan-anchor</keyword>
<dbReference type="Pfam" id="PF17802">
    <property type="entry name" value="SpaA"/>
    <property type="match status" value="1"/>
</dbReference>
<evidence type="ECO:0000259" key="7">
    <source>
        <dbReference type="Pfam" id="PF05738"/>
    </source>
</evidence>
<keyword evidence="5" id="KW-1133">Transmembrane helix</keyword>
<dbReference type="Pfam" id="PF00746">
    <property type="entry name" value="Gram_pos_anchor"/>
    <property type="match status" value="1"/>
</dbReference>
<dbReference type="SUPFAM" id="SSF49478">
    <property type="entry name" value="Cna protein B-type domain"/>
    <property type="match status" value="1"/>
</dbReference>
<dbReference type="Pfam" id="PF05738">
    <property type="entry name" value="Cna_B"/>
    <property type="match status" value="1"/>
</dbReference>
<evidence type="ECO:0000259" key="8">
    <source>
        <dbReference type="Pfam" id="PF17802"/>
    </source>
</evidence>
<reference evidence="9 10" key="1">
    <citation type="submission" date="2023-10" db="EMBL/GenBank/DDBJ databases">
        <title>Host Genetic Regulation of Human Gut Microbial Structural Variation.</title>
        <authorList>
            <person name="Harmsen H.J.M."/>
        </authorList>
    </citation>
    <scope>NUCLEOTIDE SEQUENCE [LARGE SCALE GENOMIC DNA]</scope>
    <source>
        <strain evidence="9 10">HTF-F</strain>
    </source>
</reference>
<protein>
    <submittedName>
        <fullName evidence="9">Cna B-type domain-containing protein</fullName>
    </submittedName>
</protein>
<dbReference type="NCBIfam" id="TIGR01167">
    <property type="entry name" value="LPXTG_anchor"/>
    <property type="match status" value="1"/>
</dbReference>
<keyword evidence="5" id="KW-0472">Membrane</keyword>
<evidence type="ECO:0000313" key="10">
    <source>
        <dbReference type="Proteomes" id="UP001263246"/>
    </source>
</evidence>
<keyword evidence="2" id="KW-0964">Secreted</keyword>
<comment type="caution">
    <text evidence="9">The sequence shown here is derived from an EMBL/GenBank/DDBJ whole genome shotgun (WGS) entry which is preliminary data.</text>
</comment>
<dbReference type="RefSeq" id="WP_249236733.1">
    <property type="nucleotide sequence ID" value="NZ_CP094473.1"/>
</dbReference>
<evidence type="ECO:0000256" key="1">
    <source>
        <dbReference type="ARBA" id="ARBA00022512"/>
    </source>
</evidence>
<evidence type="ECO:0000256" key="2">
    <source>
        <dbReference type="ARBA" id="ARBA00022525"/>
    </source>
</evidence>
<dbReference type="InterPro" id="IPR041033">
    <property type="entry name" value="SpaA_PFL_dom_1"/>
</dbReference>
<feature type="transmembrane region" description="Helical" evidence="5">
    <location>
        <begin position="1705"/>
        <end position="1723"/>
    </location>
</feature>
<evidence type="ECO:0000256" key="3">
    <source>
        <dbReference type="ARBA" id="ARBA00022729"/>
    </source>
</evidence>
<accession>A0ABU3TYY5</accession>
<proteinExistence type="predicted"/>
<feature type="domain" description="CNA-B" evidence="7">
    <location>
        <begin position="1583"/>
        <end position="1688"/>
    </location>
</feature>
<feature type="domain" description="SpaA-like prealbumin fold" evidence="8">
    <location>
        <begin position="1445"/>
        <end position="1528"/>
    </location>
</feature>
<evidence type="ECO:0000313" key="9">
    <source>
        <dbReference type="EMBL" id="MDU8688460.1"/>
    </source>
</evidence>
<keyword evidence="1" id="KW-0134">Cell wall</keyword>
<keyword evidence="3" id="KW-0732">Signal</keyword>
<evidence type="ECO:0000256" key="5">
    <source>
        <dbReference type="SAM" id="Phobius"/>
    </source>
</evidence>
<dbReference type="SUPFAM" id="SSF49401">
    <property type="entry name" value="Bacterial adhesins"/>
    <property type="match status" value="2"/>
</dbReference>
<name>A0ABU3TYY5_9FIRM</name>
<keyword evidence="10" id="KW-1185">Reference proteome</keyword>
<dbReference type="Gene3D" id="2.60.40.10">
    <property type="entry name" value="Immunoglobulins"/>
    <property type="match status" value="1"/>
</dbReference>
<dbReference type="EMBL" id="JAWHPR010000003">
    <property type="protein sequence ID" value="MDU8688460.1"/>
    <property type="molecule type" value="Genomic_DNA"/>
</dbReference>
<dbReference type="InterPro" id="IPR008966">
    <property type="entry name" value="Adhesion_dom_sf"/>
</dbReference>
<keyword evidence="5" id="KW-0812">Transmembrane</keyword>
<dbReference type="InterPro" id="IPR019931">
    <property type="entry name" value="LPXTG_anchor"/>
</dbReference>
<organism evidence="9 10">
    <name type="scientific">Faecalibacterium wellingii</name>
    <dbReference type="NCBI Taxonomy" id="2929491"/>
    <lineage>
        <taxon>Bacteria</taxon>
        <taxon>Bacillati</taxon>
        <taxon>Bacillota</taxon>
        <taxon>Clostridia</taxon>
        <taxon>Eubacteriales</taxon>
        <taxon>Oscillospiraceae</taxon>
        <taxon>Faecalibacterium</taxon>
    </lineage>
</organism>
<dbReference type="InterPro" id="IPR013783">
    <property type="entry name" value="Ig-like_fold"/>
</dbReference>
<evidence type="ECO:0000259" key="6">
    <source>
        <dbReference type="Pfam" id="PF00746"/>
    </source>
</evidence>
<dbReference type="Proteomes" id="UP001263246">
    <property type="component" value="Unassembled WGS sequence"/>
</dbReference>
<feature type="domain" description="Gram-positive cocci surface proteins LPxTG" evidence="6">
    <location>
        <begin position="1695"/>
        <end position="1729"/>
    </location>
</feature>